<dbReference type="Proteomes" id="UP001549920">
    <property type="component" value="Unassembled WGS sequence"/>
</dbReference>
<dbReference type="SMART" id="SM00708">
    <property type="entry name" value="PhBP"/>
    <property type="match status" value="1"/>
</dbReference>
<accession>A0ABD0ST18</accession>
<evidence type="ECO:0000313" key="4">
    <source>
        <dbReference type="Proteomes" id="UP001549920"/>
    </source>
</evidence>
<name>A0ABD0ST18_LOXSC</name>
<dbReference type="InterPro" id="IPR036728">
    <property type="entry name" value="PBP_GOBP_sf"/>
</dbReference>
<feature type="chain" id="PRO_5044722754" evidence="1">
    <location>
        <begin position="22"/>
        <end position="149"/>
    </location>
</feature>
<dbReference type="EMBL" id="JBEDNZ010000015">
    <property type="protein sequence ID" value="KAL0828876.1"/>
    <property type="molecule type" value="Genomic_DNA"/>
</dbReference>
<organism evidence="2 5">
    <name type="scientific">Loxostege sticticalis</name>
    <name type="common">Beet webworm moth</name>
    <dbReference type="NCBI Taxonomy" id="481309"/>
    <lineage>
        <taxon>Eukaryota</taxon>
        <taxon>Metazoa</taxon>
        <taxon>Ecdysozoa</taxon>
        <taxon>Arthropoda</taxon>
        <taxon>Hexapoda</taxon>
        <taxon>Insecta</taxon>
        <taxon>Pterygota</taxon>
        <taxon>Neoptera</taxon>
        <taxon>Endopterygota</taxon>
        <taxon>Lepidoptera</taxon>
        <taxon>Glossata</taxon>
        <taxon>Ditrysia</taxon>
        <taxon>Pyraloidea</taxon>
        <taxon>Crambidae</taxon>
        <taxon>Pyraustinae</taxon>
        <taxon>Loxostege</taxon>
    </lineage>
</organism>
<evidence type="ECO:0000313" key="5">
    <source>
        <dbReference type="Proteomes" id="UP001549921"/>
    </source>
</evidence>
<comment type="caution">
    <text evidence="2">The sequence shown here is derived from an EMBL/GenBank/DDBJ whole genome shotgun (WGS) entry which is preliminary data.</text>
</comment>
<evidence type="ECO:0000313" key="2">
    <source>
        <dbReference type="EMBL" id="KAL0828876.1"/>
    </source>
</evidence>
<keyword evidence="4" id="KW-1185">Reference proteome</keyword>
<dbReference type="EMBL" id="JBEUOH010000015">
    <property type="protein sequence ID" value="KAL0878547.1"/>
    <property type="molecule type" value="Genomic_DNA"/>
</dbReference>
<reference evidence="4 5" key="1">
    <citation type="submission" date="2024-06" db="EMBL/GenBank/DDBJ databases">
        <title>A chromosome-level genome assembly of beet webworm, Loxostege sticticalis.</title>
        <authorList>
            <person name="Zhang Y."/>
        </authorList>
    </citation>
    <scope>NUCLEOTIDE SEQUENCE [LARGE SCALE GENOMIC DNA]</scope>
    <source>
        <strain evidence="3">AQ026</strain>
        <strain evidence="2">AQ028</strain>
        <tissue evidence="2">Male pupae</tissue>
        <tissue evidence="3">Whole body</tissue>
    </source>
</reference>
<evidence type="ECO:0000256" key="1">
    <source>
        <dbReference type="SAM" id="SignalP"/>
    </source>
</evidence>
<dbReference type="Gene3D" id="1.10.238.20">
    <property type="entry name" value="Pheromone/general odorant binding protein domain"/>
    <property type="match status" value="1"/>
</dbReference>
<dbReference type="Pfam" id="PF01395">
    <property type="entry name" value="PBP_GOBP"/>
    <property type="match status" value="1"/>
</dbReference>
<dbReference type="AlphaFoldDB" id="A0ABD0ST18"/>
<sequence>MAKFTILCLGVLAAAISSARALTPEELTKIEGDMLVHVQDCAKKFDVDESDLKKAKEEENIDGVDPCLIGCVFKNIKLVNDKGLYDPDVAIESSKSYLSDDADKAKFAEIAKDCASVNDESVSDGEDGCERSKLLLVCFGKHKHLLMKE</sequence>
<dbReference type="InterPro" id="IPR006170">
    <property type="entry name" value="PBP/GOBP"/>
</dbReference>
<dbReference type="Proteomes" id="UP001549921">
    <property type="component" value="Unassembled WGS sequence"/>
</dbReference>
<keyword evidence="1" id="KW-0732">Signal</keyword>
<gene>
    <name evidence="3" type="ORF">ABMA27_003634</name>
    <name evidence="2" type="ORF">ABMA28_003782</name>
</gene>
<proteinExistence type="predicted"/>
<dbReference type="SUPFAM" id="SSF47565">
    <property type="entry name" value="Insect pheromone/odorant-binding proteins"/>
    <property type="match status" value="1"/>
</dbReference>
<feature type="signal peptide" evidence="1">
    <location>
        <begin position="1"/>
        <end position="21"/>
    </location>
</feature>
<evidence type="ECO:0000313" key="3">
    <source>
        <dbReference type="EMBL" id="KAL0878547.1"/>
    </source>
</evidence>
<dbReference type="CDD" id="cd23992">
    <property type="entry name" value="PBP_GOBP"/>
    <property type="match status" value="1"/>
</dbReference>
<protein>
    <submittedName>
        <fullName evidence="2">Uncharacterized protein</fullName>
    </submittedName>
</protein>